<sequence>MKIIKYFRYILEASIALNMLIICKVLGINKSAELLGFLASFVGPNLGISRRAYINLDLAISELSTEKKTEIVKNMWKNLGMTSAEFFNLSKLSKEANERIEIEGIEIAKKYVQEGAIFISAHKANWEVIPIAIKKSGGSVAAIYRNSNNFFVNNWMINQRKKITKNQIAKGPGGARKMLRFLEKRGNIAMLVDQKLSSGVKVNFFGVSAMTSDAPATFSLKYGFPVIPMSVERKEGSSFKVRFYPKIEIETSQNRQKDILIFTLKINEFLERIIKEKPHEWFWLHNRWDKRFQ</sequence>
<proteinExistence type="predicted"/>
<gene>
    <name evidence="7" type="ORF">METZ01_LOCUS28332</name>
</gene>
<keyword evidence="5" id="KW-0472">Membrane</keyword>
<name>A0A381Q948_9ZZZZ</name>
<dbReference type="GO" id="GO:1901137">
    <property type="term" value="P:carbohydrate derivative biosynthetic process"/>
    <property type="evidence" value="ECO:0007669"/>
    <property type="project" value="UniProtKB-ARBA"/>
</dbReference>
<dbReference type="PANTHER" id="PTHR30606:SF10">
    <property type="entry name" value="PHOSPHATIDYLINOSITOL MANNOSIDE ACYLTRANSFERASE"/>
    <property type="match status" value="1"/>
</dbReference>
<evidence type="ECO:0000256" key="3">
    <source>
        <dbReference type="ARBA" id="ARBA00022519"/>
    </source>
</evidence>
<evidence type="ECO:0000256" key="6">
    <source>
        <dbReference type="ARBA" id="ARBA00023315"/>
    </source>
</evidence>
<evidence type="ECO:0000313" key="7">
    <source>
        <dbReference type="EMBL" id="SUZ75478.1"/>
    </source>
</evidence>
<dbReference type="InterPro" id="IPR004960">
    <property type="entry name" value="LipA_acyltrans"/>
</dbReference>
<reference evidence="7" key="1">
    <citation type="submission" date="2018-05" db="EMBL/GenBank/DDBJ databases">
        <authorList>
            <person name="Lanie J.A."/>
            <person name="Ng W.-L."/>
            <person name="Kazmierczak K.M."/>
            <person name="Andrzejewski T.M."/>
            <person name="Davidsen T.M."/>
            <person name="Wayne K.J."/>
            <person name="Tettelin H."/>
            <person name="Glass J.I."/>
            <person name="Rusch D."/>
            <person name="Podicherti R."/>
            <person name="Tsui H.-C.T."/>
            <person name="Winkler M.E."/>
        </authorList>
    </citation>
    <scope>NUCLEOTIDE SEQUENCE</scope>
</reference>
<keyword evidence="4" id="KW-0808">Transferase</keyword>
<evidence type="ECO:0000256" key="2">
    <source>
        <dbReference type="ARBA" id="ARBA00022475"/>
    </source>
</evidence>
<organism evidence="7">
    <name type="scientific">marine metagenome</name>
    <dbReference type="NCBI Taxonomy" id="408172"/>
    <lineage>
        <taxon>unclassified sequences</taxon>
        <taxon>metagenomes</taxon>
        <taxon>ecological metagenomes</taxon>
    </lineage>
</organism>
<dbReference type="GO" id="GO:0005886">
    <property type="term" value="C:plasma membrane"/>
    <property type="evidence" value="ECO:0007669"/>
    <property type="project" value="UniProtKB-SubCell"/>
</dbReference>
<protein>
    <recommendedName>
        <fullName evidence="8">Lipid A biosynthesis lauroyl acyltransferase</fullName>
    </recommendedName>
</protein>
<dbReference type="AlphaFoldDB" id="A0A381Q948"/>
<accession>A0A381Q948</accession>
<keyword evidence="6" id="KW-0012">Acyltransferase</keyword>
<dbReference type="Pfam" id="PF03279">
    <property type="entry name" value="Lip_A_acyltrans"/>
    <property type="match status" value="1"/>
</dbReference>
<keyword evidence="3" id="KW-0997">Cell inner membrane</keyword>
<dbReference type="GO" id="GO:0016746">
    <property type="term" value="F:acyltransferase activity"/>
    <property type="evidence" value="ECO:0007669"/>
    <property type="project" value="UniProtKB-KW"/>
</dbReference>
<evidence type="ECO:0008006" key="8">
    <source>
        <dbReference type="Google" id="ProtNLM"/>
    </source>
</evidence>
<dbReference type="GO" id="GO:0008610">
    <property type="term" value="P:lipid biosynthetic process"/>
    <property type="evidence" value="ECO:0007669"/>
    <property type="project" value="UniProtKB-ARBA"/>
</dbReference>
<comment type="subcellular location">
    <subcellularLocation>
        <location evidence="1">Cell inner membrane</location>
    </subcellularLocation>
</comment>
<dbReference type="PANTHER" id="PTHR30606">
    <property type="entry name" value="LIPID A BIOSYNTHESIS LAUROYL ACYLTRANSFERASE"/>
    <property type="match status" value="1"/>
</dbReference>
<evidence type="ECO:0000256" key="1">
    <source>
        <dbReference type="ARBA" id="ARBA00004533"/>
    </source>
</evidence>
<evidence type="ECO:0000256" key="5">
    <source>
        <dbReference type="ARBA" id="ARBA00023136"/>
    </source>
</evidence>
<keyword evidence="2" id="KW-1003">Cell membrane</keyword>
<evidence type="ECO:0000256" key="4">
    <source>
        <dbReference type="ARBA" id="ARBA00022679"/>
    </source>
</evidence>
<dbReference type="EMBL" id="UINC01001247">
    <property type="protein sequence ID" value="SUZ75478.1"/>
    <property type="molecule type" value="Genomic_DNA"/>
</dbReference>
<dbReference type="CDD" id="cd07984">
    <property type="entry name" value="LPLAT_LABLAT-like"/>
    <property type="match status" value="1"/>
</dbReference>